<dbReference type="GO" id="GO:0003677">
    <property type="term" value="F:DNA binding"/>
    <property type="evidence" value="ECO:0007669"/>
    <property type="project" value="InterPro"/>
</dbReference>
<feature type="region of interest" description="Disordered" evidence="1">
    <location>
        <begin position="507"/>
        <end position="532"/>
    </location>
</feature>
<dbReference type="AlphaFoldDB" id="A0AAV7SH81"/>
<evidence type="ECO:0000313" key="3">
    <source>
        <dbReference type="Proteomes" id="UP001066276"/>
    </source>
</evidence>
<dbReference type="InterPro" id="IPR011010">
    <property type="entry name" value="DNA_brk_join_enz"/>
</dbReference>
<comment type="caution">
    <text evidence="2">The sequence shown here is derived from an EMBL/GenBank/DDBJ whole genome shotgun (WGS) entry which is preliminary data.</text>
</comment>
<proteinExistence type="predicted"/>
<gene>
    <name evidence="2" type="ORF">NDU88_003896</name>
</gene>
<feature type="region of interest" description="Disordered" evidence="1">
    <location>
        <begin position="369"/>
        <end position="392"/>
    </location>
</feature>
<organism evidence="2 3">
    <name type="scientific">Pleurodeles waltl</name>
    <name type="common">Iberian ribbed newt</name>
    <dbReference type="NCBI Taxonomy" id="8319"/>
    <lineage>
        <taxon>Eukaryota</taxon>
        <taxon>Metazoa</taxon>
        <taxon>Chordata</taxon>
        <taxon>Craniata</taxon>
        <taxon>Vertebrata</taxon>
        <taxon>Euteleostomi</taxon>
        <taxon>Amphibia</taxon>
        <taxon>Batrachia</taxon>
        <taxon>Caudata</taxon>
        <taxon>Salamandroidea</taxon>
        <taxon>Salamandridae</taxon>
        <taxon>Pleurodelinae</taxon>
        <taxon>Pleurodeles</taxon>
    </lineage>
</organism>
<evidence type="ECO:0000256" key="1">
    <source>
        <dbReference type="SAM" id="MobiDB-lite"/>
    </source>
</evidence>
<protein>
    <recommendedName>
        <fullName evidence="4">Integrase catalytic domain-containing protein</fullName>
    </recommendedName>
</protein>
<sequence>MEPSKVVKALKVLHDEGREDLLREGVLEEAWVGLRRPKRLSAEGVSAAVAACTSQVRAGKKFRGKSATSRKVARSPVNVDVGDVGSPGHQLCGLKRRGISRLPRRQGSSLVTRVAAGGRGSGNAAAVARQGRMGAQIRFAHARIGLKKQARPPLETSAECGRPDLEESSLAGTSKMAAPSEFIQQSAFSVGRRSGVSSRADACVSSIEEDVVVISDDEEEVQVSQVCSLAKGKRGNLVLSGRKGGSCMQLIPRVVSPMLHRVQSWGISNQAVLQLGEQIELVDQDGNVLKGTVCGERCSSGAIDRAYVSLDLSQPEVGKGPSGCDTSHVSGEHGLQAIHQRSGRIVGEQSLPVKVRSPSLHRLEGRVKPGAVYPTSGETVGDDESQPSTSRGAGAVLASMEEELLDYDEEFEEPVSSRQRVFLSGEVPGEVQGGPSKAHLQDITAGGFPRGEVGLVGSVRVSEFRESVGGVGGASVLGVLGGSKGRRSKMDACIQVSSITEGNGKLEVSGANVDGSEKKVESGDGNNKTTGSVAGVRRLGGSDVISRRQDDAVHFVMQQIEAGLAAVTISELSQSSRFVFVHEDGSHLSASQFLAVLRMSVRRLGLDPISYGTHSFRIGAATEARRQAL</sequence>
<reference evidence="2" key="1">
    <citation type="journal article" date="2022" name="bioRxiv">
        <title>Sequencing and chromosome-scale assembly of the giantPleurodeles waltlgenome.</title>
        <authorList>
            <person name="Brown T."/>
            <person name="Elewa A."/>
            <person name="Iarovenko S."/>
            <person name="Subramanian E."/>
            <person name="Araus A.J."/>
            <person name="Petzold A."/>
            <person name="Susuki M."/>
            <person name="Suzuki K.-i.T."/>
            <person name="Hayashi T."/>
            <person name="Toyoda A."/>
            <person name="Oliveira C."/>
            <person name="Osipova E."/>
            <person name="Leigh N.D."/>
            <person name="Simon A."/>
            <person name="Yun M.H."/>
        </authorList>
    </citation>
    <scope>NUCLEOTIDE SEQUENCE</scope>
    <source>
        <strain evidence="2">20211129_DDA</strain>
        <tissue evidence="2">Liver</tissue>
    </source>
</reference>
<keyword evidence="3" id="KW-1185">Reference proteome</keyword>
<dbReference type="EMBL" id="JANPWB010000008">
    <property type="protein sequence ID" value="KAJ1163438.1"/>
    <property type="molecule type" value="Genomic_DNA"/>
</dbReference>
<evidence type="ECO:0000313" key="2">
    <source>
        <dbReference type="EMBL" id="KAJ1163438.1"/>
    </source>
</evidence>
<name>A0AAV7SH81_PLEWA</name>
<accession>A0AAV7SH81</accession>
<dbReference type="SUPFAM" id="SSF56349">
    <property type="entry name" value="DNA breaking-rejoining enzymes"/>
    <property type="match status" value="1"/>
</dbReference>
<evidence type="ECO:0008006" key="4">
    <source>
        <dbReference type="Google" id="ProtNLM"/>
    </source>
</evidence>
<dbReference type="Proteomes" id="UP001066276">
    <property type="component" value="Chromosome 4_2"/>
</dbReference>